<dbReference type="PANTHER" id="PTHR22550">
    <property type="entry name" value="SPORE GERMINATION PROTEIN"/>
    <property type="match status" value="1"/>
</dbReference>
<dbReference type="PANTHER" id="PTHR22550:SF14">
    <property type="entry name" value="VWFA DOMAIN-CONTAINING PROTEIN"/>
    <property type="match status" value="1"/>
</dbReference>
<dbReference type="KEGG" id="swp:swp_1728"/>
<keyword evidence="3" id="KW-0812">Transmembrane</keyword>
<dbReference type="InterPro" id="IPR002035">
    <property type="entry name" value="VWF_A"/>
</dbReference>
<dbReference type="InterPro" id="IPR050768">
    <property type="entry name" value="UPF0353/GerABKA_families"/>
</dbReference>
<dbReference type="RefSeq" id="WP_020911876.1">
    <property type="nucleotide sequence ID" value="NC_011566.1"/>
</dbReference>
<feature type="compositionally biased region" description="Low complexity" evidence="2">
    <location>
        <begin position="520"/>
        <end position="536"/>
    </location>
</feature>
<keyword evidence="3" id="KW-0472">Membrane</keyword>
<evidence type="ECO:0000313" key="6">
    <source>
        <dbReference type="Proteomes" id="UP000000753"/>
    </source>
</evidence>
<dbReference type="Gene3D" id="1.25.40.10">
    <property type="entry name" value="Tetratricopeptide repeat domain"/>
    <property type="match status" value="1"/>
</dbReference>
<dbReference type="OrthoDB" id="9807628at2"/>
<dbReference type="PROSITE" id="PS50005">
    <property type="entry name" value="TPR"/>
    <property type="match status" value="1"/>
</dbReference>
<evidence type="ECO:0000256" key="1">
    <source>
        <dbReference type="PROSITE-ProRule" id="PRU00339"/>
    </source>
</evidence>
<dbReference type="InterPro" id="IPR019734">
    <property type="entry name" value="TPR_rpt"/>
</dbReference>
<evidence type="ECO:0000256" key="3">
    <source>
        <dbReference type="SAM" id="Phobius"/>
    </source>
</evidence>
<dbReference type="Gene3D" id="3.40.50.410">
    <property type="entry name" value="von Willebrand factor, type A domain"/>
    <property type="match status" value="1"/>
</dbReference>
<dbReference type="STRING" id="225849.swp_1728"/>
<feature type="region of interest" description="Disordered" evidence="2">
    <location>
        <begin position="515"/>
        <end position="536"/>
    </location>
</feature>
<reference evidence="5 6" key="1">
    <citation type="journal article" date="2008" name="PLoS ONE">
        <title>Environmental adaptation: genomic analysis of the piezotolerant and psychrotolerant deep-sea iron reducing bacterium Shewanella piezotolerans WP3.</title>
        <authorList>
            <person name="Wang F."/>
            <person name="Wang J."/>
            <person name="Jian H."/>
            <person name="Zhang B."/>
            <person name="Li S."/>
            <person name="Wang F."/>
            <person name="Zeng X."/>
            <person name="Gao L."/>
            <person name="Bartlett D.H."/>
            <person name="Yu J."/>
            <person name="Hu S."/>
            <person name="Xiao X."/>
        </authorList>
    </citation>
    <scope>NUCLEOTIDE SEQUENCE [LARGE SCALE GENOMIC DNA]</scope>
    <source>
        <strain evidence="6">WP3 / JCM 13877</strain>
    </source>
</reference>
<dbReference type="HOGENOM" id="CLU_024570_3_2_6"/>
<dbReference type="eggNOG" id="COG2304">
    <property type="taxonomic scope" value="Bacteria"/>
</dbReference>
<dbReference type="InterPro" id="IPR011990">
    <property type="entry name" value="TPR-like_helical_dom_sf"/>
</dbReference>
<sequence>MSEFHFIRPWALLALIPYLYWLWLSHRAKRHTQTKIPLAAHLAPYLNTGHQGGKRFSPMQLLPMVMGTMIVIVSGPAWQPEEGSLAKNRSPLIFVIDLSSSMAQSDVAPSRIESAKHKLTRLLASKNDGLVGAWVYAGSGHQLIPPTEDREVLTVYLQSLNTRLVPRQGKDIATVLSQLKQQNTQSVPASIVVISDSIDNEARQAISAYQKDSQDQLLLWKFGFASSMSSPRGIELLQMTADDTDIEAIISWVNQFSFFDPEDTNIVWAEAGYWLVFPTLLLSLLWFRRGWSIHWVGVILLLPLFSMAPTSEANAQGAAKVAVGENNNCDNLFMRLLMTPDQQGQWFYQRQDFSCAANSFVDPQWKIEALMRSNQWEWALTMLNTQPDSLTRRFNIGMSYLHLARFRSAQRWFQQVLLLEPEHPQATYNLTVLDDIFELMEQRAQGQGTAGEDMTADVIDSLQEDMQIDEPADKIELVNSADLIAEEHLTKIWLEQVKRDPAVFLRNKFTLQLQKDETDSSSTSQKTDTQTLTGGQ</sequence>
<keyword evidence="6" id="KW-1185">Reference proteome</keyword>
<feature type="domain" description="VWFA" evidence="4">
    <location>
        <begin position="89"/>
        <end position="254"/>
    </location>
</feature>
<accession>B8CMZ6</accession>
<name>B8CMZ6_SHEPW</name>
<evidence type="ECO:0000256" key="2">
    <source>
        <dbReference type="SAM" id="MobiDB-lite"/>
    </source>
</evidence>
<dbReference type="SUPFAM" id="SSF53300">
    <property type="entry name" value="vWA-like"/>
    <property type="match status" value="1"/>
</dbReference>
<organism evidence="5 6">
    <name type="scientific">Shewanella piezotolerans (strain WP3 / JCM 13877)</name>
    <dbReference type="NCBI Taxonomy" id="225849"/>
    <lineage>
        <taxon>Bacteria</taxon>
        <taxon>Pseudomonadati</taxon>
        <taxon>Pseudomonadota</taxon>
        <taxon>Gammaproteobacteria</taxon>
        <taxon>Alteromonadales</taxon>
        <taxon>Shewanellaceae</taxon>
        <taxon>Shewanella</taxon>
    </lineage>
</organism>
<dbReference type="SMART" id="SM00327">
    <property type="entry name" value="VWA"/>
    <property type="match status" value="1"/>
</dbReference>
<gene>
    <name evidence="5" type="ordered locus">swp_1728</name>
</gene>
<dbReference type="AlphaFoldDB" id="B8CMZ6"/>
<feature type="transmembrane region" description="Helical" evidence="3">
    <location>
        <begin position="61"/>
        <end position="78"/>
    </location>
</feature>
<proteinExistence type="predicted"/>
<keyword evidence="1" id="KW-0802">TPR repeat</keyword>
<keyword evidence="3" id="KW-1133">Transmembrane helix</keyword>
<evidence type="ECO:0000313" key="5">
    <source>
        <dbReference type="EMBL" id="ACJ28499.1"/>
    </source>
</evidence>
<dbReference type="EMBL" id="CP000472">
    <property type="protein sequence ID" value="ACJ28499.1"/>
    <property type="molecule type" value="Genomic_DNA"/>
</dbReference>
<dbReference type="Proteomes" id="UP000000753">
    <property type="component" value="Chromosome"/>
</dbReference>
<dbReference type="Pfam" id="PF13519">
    <property type="entry name" value="VWA_2"/>
    <property type="match status" value="1"/>
</dbReference>
<evidence type="ECO:0000259" key="4">
    <source>
        <dbReference type="SMART" id="SM00327"/>
    </source>
</evidence>
<dbReference type="InterPro" id="IPR036465">
    <property type="entry name" value="vWFA_dom_sf"/>
</dbReference>
<dbReference type="SUPFAM" id="SSF48452">
    <property type="entry name" value="TPR-like"/>
    <property type="match status" value="1"/>
</dbReference>
<feature type="repeat" description="TPR" evidence="1">
    <location>
        <begin position="390"/>
        <end position="423"/>
    </location>
</feature>
<protein>
    <submittedName>
        <fullName evidence="5">TPR repeat protein</fullName>
    </submittedName>
</protein>
<feature type="transmembrane region" description="Helical" evidence="3">
    <location>
        <begin position="6"/>
        <end position="24"/>
    </location>
</feature>